<organism evidence="2 3">
    <name type="scientific">Bifidobacterium castoris</name>
    <dbReference type="NCBI Taxonomy" id="2306972"/>
    <lineage>
        <taxon>Bacteria</taxon>
        <taxon>Bacillati</taxon>
        <taxon>Actinomycetota</taxon>
        <taxon>Actinomycetes</taxon>
        <taxon>Bifidobacteriales</taxon>
        <taxon>Bifidobacteriaceae</taxon>
        <taxon>Bifidobacterium</taxon>
    </lineage>
</organism>
<protein>
    <submittedName>
        <fullName evidence="2">Uncharacterized protein</fullName>
    </submittedName>
</protein>
<proteinExistence type="predicted"/>
<keyword evidence="1" id="KW-0472">Membrane</keyword>
<dbReference type="EMBL" id="QXGI01000006">
    <property type="protein sequence ID" value="RSX46829.1"/>
    <property type="molecule type" value="Genomic_DNA"/>
</dbReference>
<dbReference type="AlphaFoldDB" id="A0A430F5S7"/>
<gene>
    <name evidence="2" type="ORF">D2E22_1510</name>
</gene>
<comment type="caution">
    <text evidence="2">The sequence shown here is derived from an EMBL/GenBank/DDBJ whole genome shotgun (WGS) entry which is preliminary data.</text>
</comment>
<dbReference type="RefSeq" id="WP_126032499.1">
    <property type="nucleotide sequence ID" value="NZ_QXGI01000006.1"/>
</dbReference>
<keyword evidence="1" id="KW-0812">Transmembrane</keyword>
<sequence>MKLSRRQWIRLVAGTLLFAALNALSMLFTSGTSTLLSWRGLLGVAVLSAFFFLITAWWMSTLHPDGED</sequence>
<feature type="transmembrane region" description="Helical" evidence="1">
    <location>
        <begin position="41"/>
        <end position="59"/>
    </location>
</feature>
<keyword evidence="3" id="KW-1185">Reference proteome</keyword>
<name>A0A430F5S7_9BIFI</name>
<evidence type="ECO:0000256" key="1">
    <source>
        <dbReference type="SAM" id="Phobius"/>
    </source>
</evidence>
<evidence type="ECO:0000313" key="3">
    <source>
        <dbReference type="Proteomes" id="UP000288052"/>
    </source>
</evidence>
<keyword evidence="1" id="KW-1133">Transmembrane helix</keyword>
<reference evidence="2 3" key="1">
    <citation type="submission" date="2018-09" db="EMBL/GenBank/DDBJ databases">
        <title>Characterization of the phylogenetic diversity of five novel species belonging to the genus Bifidobacterium.</title>
        <authorList>
            <person name="Lugli G.A."/>
            <person name="Duranti S."/>
            <person name="Milani C."/>
        </authorList>
    </citation>
    <scope>NUCLEOTIDE SEQUENCE [LARGE SCALE GENOMIC DNA]</scope>
    <source>
        <strain evidence="2 3">2020B</strain>
    </source>
</reference>
<dbReference type="Proteomes" id="UP000288052">
    <property type="component" value="Unassembled WGS sequence"/>
</dbReference>
<accession>A0A430F5S7</accession>
<evidence type="ECO:0000313" key="2">
    <source>
        <dbReference type="EMBL" id="RSX46829.1"/>
    </source>
</evidence>